<dbReference type="AlphaFoldDB" id="A0A4U1JEN3"/>
<reference evidence="1 2" key="1">
    <citation type="submission" date="2019-04" db="EMBL/GenBank/DDBJ databases">
        <authorList>
            <person name="Li Y."/>
            <person name="Wang J."/>
        </authorList>
    </citation>
    <scope>NUCLEOTIDE SEQUENCE [LARGE SCALE GENOMIC DNA]</scope>
    <source>
        <strain evidence="1 2">DSM 14668</strain>
    </source>
</reference>
<evidence type="ECO:0000313" key="1">
    <source>
        <dbReference type="EMBL" id="TKD09559.1"/>
    </source>
</evidence>
<name>A0A4U1JEN3_9BACT</name>
<dbReference type="RefSeq" id="WP_136929232.1">
    <property type="nucleotide sequence ID" value="NZ_SSMQ01000010.1"/>
</dbReference>
<protein>
    <submittedName>
        <fullName evidence="1">Uncharacterized protein</fullName>
    </submittedName>
</protein>
<sequence length="293" mass="33870">MATCYDLILFGPNNQLTVGEVRTQLLARFPLETCDDWIGMNGPGLTVTVTPHEWPDSSPTLKRRGVRVGFRHYYGREDEPDGHPLMMQIVDWLLHEFDADAHFSFDTDPDRAYLVKTKNRILLVEDEFWSSGEPLSIDLITPPYERRKVSGGFSLDVRLRDMRTHPLTVRGALVAQFHLNIHPKSMETAEDELVRFQIKRCRENEAKGYMTEDPDGEYLSIYIDANVFEYDGAIDRMLGIMHFMLRQKYAGDAKLTWWYKGPPLLERTGTTLTLLDEPDFWTPARKALFEPKP</sequence>
<dbReference type="EMBL" id="SSMQ01000010">
    <property type="protein sequence ID" value="TKD09559.1"/>
    <property type="molecule type" value="Genomic_DNA"/>
</dbReference>
<comment type="caution">
    <text evidence="1">The sequence shown here is derived from an EMBL/GenBank/DDBJ whole genome shotgun (WGS) entry which is preliminary data.</text>
</comment>
<accession>A0A4U1JEN3</accession>
<dbReference type="Proteomes" id="UP000309215">
    <property type="component" value="Unassembled WGS sequence"/>
</dbReference>
<keyword evidence="2" id="KW-1185">Reference proteome</keyword>
<organism evidence="1 2">
    <name type="scientific">Polyangium fumosum</name>
    <dbReference type="NCBI Taxonomy" id="889272"/>
    <lineage>
        <taxon>Bacteria</taxon>
        <taxon>Pseudomonadati</taxon>
        <taxon>Myxococcota</taxon>
        <taxon>Polyangia</taxon>
        <taxon>Polyangiales</taxon>
        <taxon>Polyangiaceae</taxon>
        <taxon>Polyangium</taxon>
    </lineage>
</organism>
<proteinExistence type="predicted"/>
<dbReference type="OrthoDB" id="5538865at2"/>
<evidence type="ECO:0000313" key="2">
    <source>
        <dbReference type="Proteomes" id="UP000309215"/>
    </source>
</evidence>
<gene>
    <name evidence="1" type="ORF">E8A74_12615</name>
</gene>